<keyword evidence="4" id="KW-0106">Calcium</keyword>
<dbReference type="Proteomes" id="UP000663860">
    <property type="component" value="Unassembled WGS sequence"/>
</dbReference>
<evidence type="ECO:0000313" key="11">
    <source>
        <dbReference type="EMBL" id="CAF1147337.1"/>
    </source>
</evidence>
<dbReference type="PROSITE" id="PS00265">
    <property type="entry name" value="PANCREATIC_HORMONE_1"/>
    <property type="match status" value="1"/>
</dbReference>
<dbReference type="PROSITE" id="PS50276">
    <property type="entry name" value="PANCREATIC_HORMONE_2"/>
    <property type="match status" value="1"/>
</dbReference>
<dbReference type="Proteomes" id="UP000663877">
    <property type="component" value="Unassembled WGS sequence"/>
</dbReference>
<dbReference type="Proteomes" id="UP000663844">
    <property type="component" value="Unassembled WGS sequence"/>
</dbReference>
<evidence type="ECO:0000256" key="5">
    <source>
        <dbReference type="RuleBase" id="RU000656"/>
    </source>
</evidence>
<evidence type="ECO:0000256" key="3">
    <source>
        <dbReference type="ARBA" id="ARBA00022525"/>
    </source>
</evidence>
<comment type="caution">
    <text evidence="16">The sequence shown here is derived from an EMBL/GenBank/DDBJ whole genome shotgun (WGS) entry which is preliminary data.</text>
</comment>
<dbReference type="EMBL" id="CAJOAY010000343">
    <property type="protein sequence ID" value="CAF3637771.1"/>
    <property type="molecule type" value="Genomic_DNA"/>
</dbReference>
<evidence type="ECO:0000313" key="10">
    <source>
        <dbReference type="EMBL" id="CAF1130291.1"/>
    </source>
</evidence>
<evidence type="ECO:0000313" key="17">
    <source>
        <dbReference type="Proteomes" id="UP000663832"/>
    </source>
</evidence>
<dbReference type="EMBL" id="CAJNOG010000267">
    <property type="protein sequence ID" value="CAF1130291.1"/>
    <property type="molecule type" value="Genomic_DNA"/>
</dbReference>
<reference evidence="16" key="1">
    <citation type="submission" date="2021-02" db="EMBL/GenBank/DDBJ databases">
        <authorList>
            <person name="Nowell W R."/>
        </authorList>
    </citation>
    <scope>NUCLEOTIDE SEQUENCE</scope>
</reference>
<comment type="similarity">
    <text evidence="2 5">Belongs to the NPY family.</text>
</comment>
<dbReference type="OrthoDB" id="9972427at2759"/>
<keyword evidence="6" id="KW-0812">Transmembrane</keyword>
<evidence type="ECO:0000313" key="16">
    <source>
        <dbReference type="EMBL" id="CAF3935933.1"/>
    </source>
</evidence>
<evidence type="ECO:0000313" key="8">
    <source>
        <dbReference type="EMBL" id="CAF1082922.1"/>
    </source>
</evidence>
<dbReference type="GO" id="GO:0005576">
    <property type="term" value="C:extracellular region"/>
    <property type="evidence" value="ECO:0007669"/>
    <property type="project" value="UniProtKB-SubCell"/>
</dbReference>
<dbReference type="InterPro" id="IPR001955">
    <property type="entry name" value="Pancreatic_hormone-like"/>
</dbReference>
<evidence type="ECO:0000256" key="1">
    <source>
        <dbReference type="ARBA" id="ARBA00004613"/>
    </source>
</evidence>
<keyword evidence="3" id="KW-0964">Secreted</keyword>
<evidence type="ECO:0000313" key="18">
    <source>
        <dbReference type="Proteomes" id="UP000663844"/>
    </source>
</evidence>
<dbReference type="EMBL" id="CAJNOI010000017">
    <property type="protein sequence ID" value="CAF0817783.1"/>
    <property type="molecule type" value="Genomic_DNA"/>
</dbReference>
<dbReference type="EMBL" id="CAJNON010000257">
    <property type="protein sequence ID" value="CAF1147337.1"/>
    <property type="molecule type" value="Genomic_DNA"/>
</dbReference>
<dbReference type="Proteomes" id="UP000663868">
    <property type="component" value="Unassembled WGS sequence"/>
</dbReference>
<keyword evidence="6" id="KW-1133">Transmembrane helix</keyword>
<evidence type="ECO:0000256" key="6">
    <source>
        <dbReference type="SAM" id="Phobius"/>
    </source>
</evidence>
<dbReference type="SUPFAM" id="SSF47473">
    <property type="entry name" value="EF-hand"/>
    <property type="match status" value="1"/>
</dbReference>
<sequence length="108" mass="12616">MSTINDKLGYRVSWFMFVLLAIQTAGVLSSFTDVPPPPARPERFHSREELRRYLQLVHEYYAIIGRPRFGRSPVNTGMDPSDIHLFYMFDTNDDKSISYEEFHDLLGK</sequence>
<protein>
    <recommendedName>
        <fullName evidence="19">EF-hand domain-containing protein</fullName>
    </recommendedName>
</protein>
<keyword evidence="6" id="KW-0472">Membrane</keyword>
<dbReference type="Proteomes" id="UP000663881">
    <property type="component" value="Unassembled WGS sequence"/>
</dbReference>
<dbReference type="Pfam" id="PF00159">
    <property type="entry name" value="Hormone_3"/>
    <property type="match status" value="1"/>
</dbReference>
<organism evidence="16 18">
    <name type="scientific">Adineta steineri</name>
    <dbReference type="NCBI Taxonomy" id="433720"/>
    <lineage>
        <taxon>Eukaryota</taxon>
        <taxon>Metazoa</taxon>
        <taxon>Spiralia</taxon>
        <taxon>Gnathifera</taxon>
        <taxon>Rotifera</taxon>
        <taxon>Eurotatoria</taxon>
        <taxon>Bdelloidea</taxon>
        <taxon>Adinetida</taxon>
        <taxon>Adinetidae</taxon>
        <taxon>Adineta</taxon>
    </lineage>
</organism>
<dbReference type="EMBL" id="CAJOBB010000984">
    <property type="protein sequence ID" value="CAF3788833.1"/>
    <property type="molecule type" value="Genomic_DNA"/>
</dbReference>
<name>A0A819JP14_9BILA</name>
<evidence type="ECO:0000313" key="12">
    <source>
        <dbReference type="EMBL" id="CAF1424549.1"/>
    </source>
</evidence>
<dbReference type="Proteomes" id="UP000663891">
    <property type="component" value="Unassembled WGS sequence"/>
</dbReference>
<dbReference type="InterPro" id="IPR011992">
    <property type="entry name" value="EF-hand-dom_pair"/>
</dbReference>
<accession>A0A819JP14</accession>
<evidence type="ECO:0000313" key="14">
    <source>
        <dbReference type="EMBL" id="CAF3637771.1"/>
    </source>
</evidence>
<evidence type="ECO:0008006" key="19">
    <source>
        <dbReference type="Google" id="ProtNLM"/>
    </source>
</evidence>
<dbReference type="Gene3D" id="1.10.238.10">
    <property type="entry name" value="EF-hand"/>
    <property type="match status" value="1"/>
</dbReference>
<gene>
    <name evidence="7" type="ORF">BJG266_LOCUS6086</name>
    <name evidence="8" type="ORF">IZO911_LOCUS22062</name>
    <name evidence="9" type="ORF">JYZ213_LOCUS22967</name>
    <name evidence="10" type="ORF">JYZ213_LOCUS22980</name>
    <name evidence="15" type="ORF">KXQ929_LOCUS16329</name>
    <name evidence="14" type="ORF">OKA104_LOCUS8483</name>
    <name evidence="16" type="ORF">OXD698_LOCUS25850</name>
    <name evidence="12" type="ORF">QVE165_LOCUS38520</name>
    <name evidence="13" type="ORF">QVE165_LOCUS38564</name>
    <name evidence="11" type="ORF">VCS650_LOCUS22609</name>
</gene>
<evidence type="ECO:0000313" key="13">
    <source>
        <dbReference type="EMBL" id="CAF1425149.1"/>
    </source>
</evidence>
<dbReference type="PROSITE" id="PS00018">
    <property type="entry name" value="EF_HAND_1"/>
    <property type="match status" value="1"/>
</dbReference>
<evidence type="ECO:0000313" key="15">
    <source>
        <dbReference type="EMBL" id="CAF3788833.1"/>
    </source>
</evidence>
<evidence type="ECO:0000313" key="7">
    <source>
        <dbReference type="EMBL" id="CAF0817783.1"/>
    </source>
</evidence>
<dbReference type="EMBL" id="CAJNOG010000267">
    <property type="protein sequence ID" value="CAF1130073.1"/>
    <property type="molecule type" value="Genomic_DNA"/>
</dbReference>
<proteinExistence type="inferred from homology"/>
<dbReference type="InterPro" id="IPR018247">
    <property type="entry name" value="EF_Hand_1_Ca_BS"/>
</dbReference>
<dbReference type="EMBL" id="CAJNOM010000415">
    <property type="protein sequence ID" value="CAF1424549.1"/>
    <property type="molecule type" value="Genomic_DNA"/>
</dbReference>
<dbReference type="CDD" id="cd00126">
    <property type="entry name" value="PAH"/>
    <property type="match status" value="1"/>
</dbReference>
<evidence type="ECO:0000256" key="4">
    <source>
        <dbReference type="ARBA" id="ARBA00022837"/>
    </source>
</evidence>
<dbReference type="Proteomes" id="UP000663832">
    <property type="component" value="Unassembled WGS sequence"/>
</dbReference>
<feature type="transmembrane region" description="Helical" evidence="6">
    <location>
        <begin position="12"/>
        <end position="31"/>
    </location>
</feature>
<evidence type="ECO:0000256" key="2">
    <source>
        <dbReference type="ARBA" id="ARBA00010022"/>
    </source>
</evidence>
<dbReference type="Proteomes" id="UP000663845">
    <property type="component" value="Unassembled WGS sequence"/>
</dbReference>
<dbReference type="SMART" id="SM00309">
    <property type="entry name" value="PAH"/>
    <property type="match status" value="1"/>
</dbReference>
<evidence type="ECO:0000313" key="9">
    <source>
        <dbReference type="EMBL" id="CAF1130073.1"/>
    </source>
</evidence>
<comment type="subcellular location">
    <subcellularLocation>
        <location evidence="1">Secreted</location>
    </subcellularLocation>
</comment>
<dbReference type="InterPro" id="IPR020392">
    <property type="entry name" value="Pancreatic_hormone-like_CS"/>
</dbReference>
<dbReference type="EMBL" id="CAJOAZ010002514">
    <property type="protein sequence ID" value="CAF3935933.1"/>
    <property type="molecule type" value="Genomic_DNA"/>
</dbReference>
<dbReference type="GO" id="GO:0005179">
    <property type="term" value="F:hormone activity"/>
    <property type="evidence" value="ECO:0007669"/>
    <property type="project" value="InterPro"/>
</dbReference>
<dbReference type="EMBL" id="CAJNOE010000243">
    <property type="protein sequence ID" value="CAF1082922.1"/>
    <property type="molecule type" value="Genomic_DNA"/>
</dbReference>
<dbReference type="EMBL" id="CAJNOM010000416">
    <property type="protein sequence ID" value="CAF1425149.1"/>
    <property type="molecule type" value="Genomic_DNA"/>
</dbReference>
<keyword evidence="17" id="KW-1185">Reference proteome</keyword>
<dbReference type="AlphaFoldDB" id="A0A819JP14"/>